<comment type="caution">
    <text evidence="10">The sequence shown here is derived from an EMBL/GenBank/DDBJ whole genome shotgun (WGS) entry which is preliminary data.</text>
</comment>
<dbReference type="GO" id="GO:0007005">
    <property type="term" value="P:mitochondrion organization"/>
    <property type="evidence" value="ECO:0007669"/>
    <property type="project" value="TreeGrafter"/>
</dbReference>
<dbReference type="CDD" id="cd03401">
    <property type="entry name" value="SPFH_prohibitin"/>
    <property type="match status" value="1"/>
</dbReference>
<reference evidence="10" key="2">
    <citation type="journal article" date="2024" name="Plant">
        <title>Genomic evolution and insights into agronomic trait innovations of Sesamum species.</title>
        <authorList>
            <person name="Miao H."/>
            <person name="Wang L."/>
            <person name="Qu L."/>
            <person name="Liu H."/>
            <person name="Sun Y."/>
            <person name="Le M."/>
            <person name="Wang Q."/>
            <person name="Wei S."/>
            <person name="Zheng Y."/>
            <person name="Lin W."/>
            <person name="Duan Y."/>
            <person name="Cao H."/>
            <person name="Xiong S."/>
            <person name="Wang X."/>
            <person name="Wei L."/>
            <person name="Li C."/>
            <person name="Ma Q."/>
            <person name="Ju M."/>
            <person name="Zhao R."/>
            <person name="Li G."/>
            <person name="Mu C."/>
            <person name="Tian Q."/>
            <person name="Mei H."/>
            <person name="Zhang T."/>
            <person name="Gao T."/>
            <person name="Zhang H."/>
        </authorList>
    </citation>
    <scope>NUCLEOTIDE SEQUENCE</scope>
    <source>
        <strain evidence="10">3651</strain>
    </source>
</reference>
<evidence type="ECO:0000256" key="4">
    <source>
        <dbReference type="ARBA" id="ARBA00022792"/>
    </source>
</evidence>
<accession>A0AAE1YT81</accession>
<reference evidence="10" key="1">
    <citation type="submission" date="2020-06" db="EMBL/GenBank/DDBJ databases">
        <authorList>
            <person name="Li T."/>
            <person name="Hu X."/>
            <person name="Zhang T."/>
            <person name="Song X."/>
            <person name="Zhang H."/>
            <person name="Dai N."/>
            <person name="Sheng W."/>
            <person name="Hou X."/>
            <person name="Wei L."/>
        </authorList>
    </citation>
    <scope>NUCLEOTIDE SEQUENCE</scope>
    <source>
        <strain evidence="10">3651</strain>
        <tissue evidence="10">Leaf</tissue>
    </source>
</reference>
<evidence type="ECO:0000256" key="6">
    <source>
        <dbReference type="ARBA" id="ARBA00023128"/>
    </source>
</evidence>
<dbReference type="EMBL" id="JACGWO010000002">
    <property type="protein sequence ID" value="KAK4435253.1"/>
    <property type="molecule type" value="Genomic_DNA"/>
</dbReference>
<keyword evidence="4 8" id="KW-0999">Mitochondrion inner membrane</keyword>
<dbReference type="AlphaFoldDB" id="A0AAE1YT81"/>
<dbReference type="SMART" id="SM00244">
    <property type="entry name" value="PHB"/>
    <property type="match status" value="1"/>
</dbReference>
<evidence type="ECO:0000256" key="5">
    <source>
        <dbReference type="ARBA" id="ARBA00022968"/>
    </source>
</evidence>
<comment type="subunit">
    <text evidence="3">Component of a prohibitin multimeric complex in mitochondrial membranes.</text>
</comment>
<gene>
    <name evidence="10" type="ORF">Salat_0688600</name>
</gene>
<dbReference type="SUPFAM" id="SSF117892">
    <property type="entry name" value="Band 7/SPFH domain"/>
    <property type="match status" value="1"/>
</dbReference>
<evidence type="ECO:0000256" key="3">
    <source>
        <dbReference type="ARBA" id="ARBA00011786"/>
    </source>
</evidence>
<evidence type="ECO:0000256" key="2">
    <source>
        <dbReference type="ARBA" id="ARBA00009658"/>
    </source>
</evidence>
<comment type="similarity">
    <text evidence="2 8">Belongs to the prohibitin family.</text>
</comment>
<keyword evidence="5" id="KW-0735">Signal-anchor</keyword>
<keyword evidence="6" id="KW-0496">Mitochondrion</keyword>
<dbReference type="GO" id="GO:0005743">
    <property type="term" value="C:mitochondrial inner membrane"/>
    <property type="evidence" value="ECO:0007669"/>
    <property type="project" value="UniProtKB-SubCell"/>
</dbReference>
<keyword evidence="5" id="KW-0812">Transmembrane</keyword>
<dbReference type="Gene3D" id="3.30.479.30">
    <property type="entry name" value="Band 7 domain"/>
    <property type="match status" value="1"/>
</dbReference>
<dbReference type="InterPro" id="IPR036013">
    <property type="entry name" value="Band_7/SPFH_dom_sf"/>
</dbReference>
<dbReference type="FunFam" id="3.30.479.30:FF:000001">
    <property type="entry name" value="Prohibitin 2"/>
    <property type="match status" value="1"/>
</dbReference>
<evidence type="ECO:0000256" key="1">
    <source>
        <dbReference type="ARBA" id="ARBA00004140"/>
    </source>
</evidence>
<dbReference type="InterPro" id="IPR000163">
    <property type="entry name" value="Prohibitin"/>
</dbReference>
<feature type="domain" description="Band 7" evidence="9">
    <location>
        <begin position="24"/>
        <end position="185"/>
    </location>
</feature>
<sequence>MGVKWELMKMAAVGAAIVNTFGRTYYNVEGGQRAVEFNRFTGIKNKVFQEGTHLIFPFLEWPIIYDIRARPFLFMSTSGSRDLQMVEVGLRVLSHPLADKLPTIYRTLGEDYNERVLPSIVEETLKAVIAQYNASQLVTQRETVSRDIRKLLTERAASFHLAVDDVSITNLTFGKEFTAAIEAKQVAAQEAERAKYIVEKAEQDKKSAIIRAQGEAKSALLIGEAIGNNQSFITLRKIEASKEIARIVSDSKNRVLLNTEELMLNVQGTLGNRIGRDGPRTYMANSNVDMGHVLPRHFFGPVLPRLGPKPTGMDLTRLI</sequence>
<dbReference type="PANTHER" id="PTHR23222">
    <property type="entry name" value="PROHIBITIN"/>
    <property type="match status" value="1"/>
</dbReference>
<organism evidence="10 11">
    <name type="scientific">Sesamum alatum</name>
    <dbReference type="NCBI Taxonomy" id="300844"/>
    <lineage>
        <taxon>Eukaryota</taxon>
        <taxon>Viridiplantae</taxon>
        <taxon>Streptophyta</taxon>
        <taxon>Embryophyta</taxon>
        <taxon>Tracheophyta</taxon>
        <taxon>Spermatophyta</taxon>
        <taxon>Magnoliopsida</taxon>
        <taxon>eudicotyledons</taxon>
        <taxon>Gunneridae</taxon>
        <taxon>Pentapetalae</taxon>
        <taxon>asterids</taxon>
        <taxon>lamiids</taxon>
        <taxon>Lamiales</taxon>
        <taxon>Pedaliaceae</taxon>
        <taxon>Sesamum</taxon>
    </lineage>
</organism>
<evidence type="ECO:0000256" key="8">
    <source>
        <dbReference type="RuleBase" id="RU366048"/>
    </source>
</evidence>
<evidence type="ECO:0000313" key="11">
    <source>
        <dbReference type="Proteomes" id="UP001293254"/>
    </source>
</evidence>
<keyword evidence="7" id="KW-0472">Membrane</keyword>
<dbReference type="Proteomes" id="UP001293254">
    <property type="component" value="Unassembled WGS sequence"/>
</dbReference>
<name>A0AAE1YT81_9LAMI</name>
<dbReference type="InterPro" id="IPR001107">
    <property type="entry name" value="Band_7"/>
</dbReference>
<proteinExistence type="inferred from homology"/>
<evidence type="ECO:0000259" key="9">
    <source>
        <dbReference type="SMART" id="SM00244"/>
    </source>
</evidence>
<dbReference type="PRINTS" id="PR00679">
    <property type="entry name" value="PROHIBITIN"/>
</dbReference>
<evidence type="ECO:0000256" key="7">
    <source>
        <dbReference type="ARBA" id="ARBA00023136"/>
    </source>
</evidence>
<protein>
    <recommendedName>
        <fullName evidence="8">Prohibitin</fullName>
    </recommendedName>
</protein>
<dbReference type="Pfam" id="PF01145">
    <property type="entry name" value="Band_7"/>
    <property type="match status" value="1"/>
</dbReference>
<keyword evidence="11" id="KW-1185">Reference proteome</keyword>
<dbReference type="PANTHER" id="PTHR23222:SF1">
    <property type="entry name" value="PROHIBITIN-2"/>
    <property type="match status" value="1"/>
</dbReference>
<comment type="subcellular location">
    <subcellularLocation>
        <location evidence="1">Mitochondrion inner membrane</location>
        <topology evidence="1">Single-pass type II membrane protein</topology>
    </subcellularLocation>
</comment>
<evidence type="ECO:0000313" key="10">
    <source>
        <dbReference type="EMBL" id="KAK4435253.1"/>
    </source>
</evidence>